<evidence type="ECO:0000313" key="2">
    <source>
        <dbReference type="Proteomes" id="UP001401887"/>
    </source>
</evidence>
<keyword evidence="2" id="KW-1185">Reference proteome</keyword>
<accession>A0ABP9WBR1</accession>
<dbReference type="EMBL" id="BAABRP010000024">
    <property type="protein sequence ID" value="GAA5514764.1"/>
    <property type="molecule type" value="Genomic_DNA"/>
</dbReference>
<gene>
    <name evidence="1" type="ORF">Dcar01_03525</name>
</gene>
<sequence length="650" mass="70569">MLITISRPGALPHATYRAKTRYRDGQVAFLPAGSTFEILRGNLCGAGTLRFSAPPDFAPRDWVRVYLAGDLCLPGDPADNPRYLGEAVNEPWEAGEGDITCQALTDRIRKAAWHGDLVGGVVQPLEDFLRPYLLAVLARCGLGPVAVGDVPDYRARFRSVNPFELLGDTLDALLPALPGGVAGVDARARLQVVPDSDTVMVRFPRSRSERPPGRVDNYANCVRFKYTKPSGEEAVFEQRLTLEVAVYRQEAWAVESLPASVTTTQLNPYAGQSVRVGSAMTYPGENAGLSVYRETRLDAMNPAWTGHLGDGIAWDTAVLSGAELQLRAAGQEAYTFRTRVQAQLTTSPIPAELRLQLVAQDGTTTIYSNTTPGAATWTHTMLGASAGIMLRYHPDDLQAYRAAHGAYPTGFDLRAIPPGYSGSTPTTEDRFVMVRAAAAAVEPTNVQFVENEYIVPADAYNLRLAAPAMLLPQSASLHLPLYYQWRSGDQVVTDAHVTGVSVYDSLTTARATLTRAEDDPETGRRVWTLPADVRVDGVTVSGDPAQIGWVGLRLTDEAGLASYAHGLLRNRTQPARVWTGTIRNLDPLDVGGQARFDTPGGDMELDVQKATYHLGERQKTVECGTPWPRDDADALAGAIERVERDVRRAG</sequence>
<name>A0ABP9WBR1_9DEIO</name>
<proteinExistence type="predicted"/>
<evidence type="ECO:0000313" key="1">
    <source>
        <dbReference type="EMBL" id="GAA5514764.1"/>
    </source>
</evidence>
<dbReference type="RefSeq" id="WP_345467865.1">
    <property type="nucleotide sequence ID" value="NZ_BAABRP010000024.1"/>
</dbReference>
<comment type="caution">
    <text evidence="1">The sequence shown here is derived from an EMBL/GenBank/DDBJ whole genome shotgun (WGS) entry which is preliminary data.</text>
</comment>
<reference evidence="1 2" key="1">
    <citation type="submission" date="2024-02" db="EMBL/GenBank/DDBJ databases">
        <title>Deinococcus carri NBRC 110142.</title>
        <authorList>
            <person name="Ichikawa N."/>
            <person name="Katano-Makiyama Y."/>
            <person name="Hidaka K."/>
        </authorList>
    </citation>
    <scope>NUCLEOTIDE SEQUENCE [LARGE SCALE GENOMIC DNA]</scope>
    <source>
        <strain evidence="1 2">NBRC 110142</strain>
    </source>
</reference>
<protein>
    <submittedName>
        <fullName evidence="1">Uncharacterized protein</fullName>
    </submittedName>
</protein>
<dbReference type="Proteomes" id="UP001401887">
    <property type="component" value="Unassembled WGS sequence"/>
</dbReference>
<organism evidence="1 2">
    <name type="scientific">Deinococcus carri</name>
    <dbReference type="NCBI Taxonomy" id="1211323"/>
    <lineage>
        <taxon>Bacteria</taxon>
        <taxon>Thermotogati</taxon>
        <taxon>Deinococcota</taxon>
        <taxon>Deinococci</taxon>
        <taxon>Deinococcales</taxon>
        <taxon>Deinococcaceae</taxon>
        <taxon>Deinococcus</taxon>
    </lineage>
</organism>